<reference evidence="2 3" key="1">
    <citation type="submission" date="2019-10" db="EMBL/GenBank/DDBJ databases">
        <title>Genome diversity of Sutterella seckii.</title>
        <authorList>
            <person name="Chaplin A.V."/>
            <person name="Sokolova S.R."/>
            <person name="Mosin K.A."/>
            <person name="Ivanova E.L."/>
            <person name="Kochetkova T.O."/>
            <person name="Goltsov A.Y."/>
            <person name="Trofimov D.Y."/>
            <person name="Efimov B.A."/>
        </authorList>
    </citation>
    <scope>NUCLEOTIDE SEQUENCE [LARGE SCALE GENOMIC DNA]</scope>
    <source>
        <strain evidence="2 3">ASD3426</strain>
    </source>
</reference>
<evidence type="ECO:0000313" key="2">
    <source>
        <dbReference type="EMBL" id="KAB7651959.1"/>
    </source>
</evidence>
<comment type="pathway">
    <text evidence="1">Cell wall biogenesis; peptidoglycan recycling.</text>
</comment>
<keyword evidence="1" id="KW-0067">ATP-binding</keyword>
<dbReference type="InterPro" id="IPR043129">
    <property type="entry name" value="ATPase_NBD"/>
</dbReference>
<dbReference type="NCBIfam" id="NF007139">
    <property type="entry name" value="PRK09585.1-3"/>
    <property type="match status" value="1"/>
</dbReference>
<dbReference type="Pfam" id="PF03702">
    <property type="entry name" value="AnmK"/>
    <property type="match status" value="1"/>
</dbReference>
<dbReference type="GO" id="GO:0005524">
    <property type="term" value="F:ATP binding"/>
    <property type="evidence" value="ECO:0007669"/>
    <property type="project" value="UniProtKB-UniRule"/>
</dbReference>
<proteinExistence type="inferred from homology"/>
<comment type="similarity">
    <text evidence="1">Belongs to the anhydro-N-acetylmuramic acid kinase family.</text>
</comment>
<keyword evidence="3" id="KW-1185">Reference proteome</keyword>
<keyword evidence="1 2" id="KW-0418">Kinase</keyword>
<gene>
    <name evidence="1" type="primary">anmK</name>
    <name evidence="2" type="ORF">GBM96_03990</name>
</gene>
<dbReference type="GO" id="GO:0009254">
    <property type="term" value="P:peptidoglycan turnover"/>
    <property type="evidence" value="ECO:0007669"/>
    <property type="project" value="UniProtKB-UniRule"/>
</dbReference>
<dbReference type="GO" id="GO:0016773">
    <property type="term" value="F:phosphotransferase activity, alcohol group as acceptor"/>
    <property type="evidence" value="ECO:0007669"/>
    <property type="project" value="UniProtKB-UniRule"/>
</dbReference>
<comment type="function">
    <text evidence="1">Catalyzes the specific phosphorylation of 1,6-anhydro-N-acetylmuramic acid (anhMurNAc) with the simultaneous cleavage of the 1,6-anhydro ring, generating MurNAc-6-P. Is required for the utilization of anhMurNAc either imported from the medium or derived from its own cell wall murein, and thus plays a role in cell wall recycling.</text>
</comment>
<dbReference type="GO" id="GO:0016301">
    <property type="term" value="F:kinase activity"/>
    <property type="evidence" value="ECO:0007669"/>
    <property type="project" value="UniProtKB-KW"/>
</dbReference>
<dbReference type="InterPro" id="IPR005338">
    <property type="entry name" value="Anhydro_N_Ac-Mur_kinase"/>
</dbReference>
<sequence length="374" mass="39119">MITIGVMSGTSLDGADAVIASFREDEKAPMATLGRAYLPMPGELREELKALALGTTNEIERAGDASVALADLYAAVIEKVLQASGIRREEVAAVGLHGQTIRHRPERGFTLQLNHPARVAELTGIDVVADFRSRDVAAGGEGAPLVPAFHAGIFRGTSPAAALNIGGIANLTLIPPEGSEAPVLGFDTGPGNMLLDAWMEKCTGFAYDAEGAFSAGGSVIPELLSRFMSDPYFARPAPKSTGRERFSPAWLQERLAAAGETKADPRDVAATLTELTAKTIAEALAGTEPEARELYVCGGGALNPFLMKRLAAAVCEAMPGCAVLSSKARGLDPMEVEGAAFAWLARAFLLRLPGNLPAVTRAKGPRILGALYPA</sequence>
<feature type="binding site" evidence="1">
    <location>
        <begin position="9"/>
        <end position="16"/>
    </location>
    <ligand>
        <name>ATP</name>
        <dbReference type="ChEBI" id="CHEBI:30616"/>
    </ligand>
</feature>
<keyword evidence="1" id="KW-0119">Carbohydrate metabolism</keyword>
<comment type="pathway">
    <text evidence="1">Amino-sugar metabolism; 1,6-anhydro-N-acetylmuramate degradation.</text>
</comment>
<comment type="caution">
    <text evidence="2">The sequence shown here is derived from an EMBL/GenBank/DDBJ whole genome shotgun (WGS) entry which is preliminary data.</text>
</comment>
<protein>
    <recommendedName>
        <fullName evidence="1">Anhydro-N-acetylmuramic acid kinase</fullName>
        <ecNumber evidence="1">2.7.1.170</ecNumber>
    </recommendedName>
    <alternativeName>
        <fullName evidence="1">AnhMurNAc kinase</fullName>
    </alternativeName>
</protein>
<evidence type="ECO:0000313" key="3">
    <source>
        <dbReference type="Proteomes" id="UP000469462"/>
    </source>
</evidence>
<organism evidence="2 3">
    <name type="scientific">Sutterella seckii</name>
    <dbReference type="NCBI Taxonomy" id="1944635"/>
    <lineage>
        <taxon>Bacteria</taxon>
        <taxon>Pseudomonadati</taxon>
        <taxon>Pseudomonadota</taxon>
        <taxon>Betaproteobacteria</taxon>
        <taxon>Burkholderiales</taxon>
        <taxon>Sutterellaceae</taxon>
        <taxon>Sutterella</taxon>
    </lineage>
</organism>
<dbReference type="PANTHER" id="PTHR30605">
    <property type="entry name" value="ANHYDRO-N-ACETYLMURAMIC ACID KINASE"/>
    <property type="match status" value="1"/>
</dbReference>
<dbReference type="GO" id="GO:0097175">
    <property type="term" value="P:1,6-anhydro-N-acetyl-beta-muramic acid catabolic process"/>
    <property type="evidence" value="ECO:0007669"/>
    <property type="project" value="UniProtKB-UniRule"/>
</dbReference>
<dbReference type="PANTHER" id="PTHR30605:SF0">
    <property type="entry name" value="ANHYDRO-N-ACETYLMURAMIC ACID KINASE"/>
    <property type="match status" value="1"/>
</dbReference>
<dbReference type="RefSeq" id="WP_139688470.1">
    <property type="nucleotide sequence ID" value="NZ_WEHW01000008.1"/>
</dbReference>
<dbReference type="AlphaFoldDB" id="A0AAI9SE03"/>
<dbReference type="EC" id="2.7.1.170" evidence="1"/>
<evidence type="ECO:0000256" key="1">
    <source>
        <dbReference type="HAMAP-Rule" id="MF_01270"/>
    </source>
</evidence>
<dbReference type="HAMAP" id="MF_01270">
    <property type="entry name" value="AnhMurNAc_kinase"/>
    <property type="match status" value="1"/>
</dbReference>
<accession>A0AAI9SE03</accession>
<dbReference type="Proteomes" id="UP000469462">
    <property type="component" value="Unassembled WGS sequence"/>
</dbReference>
<dbReference type="EMBL" id="WEHW01000008">
    <property type="protein sequence ID" value="KAB7651959.1"/>
    <property type="molecule type" value="Genomic_DNA"/>
</dbReference>
<dbReference type="CDD" id="cd24050">
    <property type="entry name" value="ASKHA_NBD_ANMK"/>
    <property type="match status" value="1"/>
</dbReference>
<comment type="catalytic activity">
    <reaction evidence="1">
        <text>1,6-anhydro-N-acetyl-beta-muramate + ATP + H2O = N-acetyl-D-muramate 6-phosphate + ADP + H(+)</text>
        <dbReference type="Rhea" id="RHEA:24952"/>
        <dbReference type="ChEBI" id="CHEBI:15377"/>
        <dbReference type="ChEBI" id="CHEBI:15378"/>
        <dbReference type="ChEBI" id="CHEBI:30616"/>
        <dbReference type="ChEBI" id="CHEBI:58690"/>
        <dbReference type="ChEBI" id="CHEBI:58722"/>
        <dbReference type="ChEBI" id="CHEBI:456216"/>
        <dbReference type="EC" id="2.7.1.170"/>
    </reaction>
</comment>
<dbReference type="GO" id="GO:0006040">
    <property type="term" value="P:amino sugar metabolic process"/>
    <property type="evidence" value="ECO:0007669"/>
    <property type="project" value="InterPro"/>
</dbReference>
<dbReference type="SUPFAM" id="SSF53067">
    <property type="entry name" value="Actin-like ATPase domain"/>
    <property type="match status" value="1"/>
</dbReference>
<name>A0AAI9SE03_9BURK</name>
<dbReference type="Gene3D" id="3.30.420.40">
    <property type="match status" value="2"/>
</dbReference>
<keyword evidence="1" id="KW-0547">Nucleotide-binding</keyword>
<keyword evidence="1 2" id="KW-0808">Transferase</keyword>